<reference evidence="1 2" key="1">
    <citation type="journal article" date="2011" name="J. Bacteriol.">
        <title>Draft genome sequence of the polycyclic aromatic hydrocarbon-degrading, genetically engineered bioluminescent bioreporter Pseudomonas fluorescens HK44.</title>
        <authorList>
            <person name="Chauhan A."/>
            <person name="Layton A.C."/>
            <person name="Williams D.E."/>
            <person name="Smartt A.E."/>
            <person name="Ripp S."/>
            <person name="Karpinets T.V."/>
            <person name="Brown S.D."/>
            <person name="Sayler G.S."/>
        </authorList>
    </citation>
    <scope>NUCLEOTIDE SEQUENCE [LARGE SCALE GENOMIC DNA]</scope>
    <source>
        <strain evidence="1 2">HK44</strain>
        <plasmid evidence="1">unnamed1</plasmid>
    </source>
</reference>
<proteinExistence type="predicted"/>
<organism evidence="1 2">
    <name type="scientific">Pseudomonas fluorescens HK44</name>
    <dbReference type="NCBI Taxonomy" id="1042209"/>
    <lineage>
        <taxon>Bacteria</taxon>
        <taxon>Pseudomonadati</taxon>
        <taxon>Pseudomonadota</taxon>
        <taxon>Gammaproteobacteria</taxon>
        <taxon>Pseudomonadales</taxon>
        <taxon>Pseudomonadaceae</taxon>
        <taxon>Pseudomonas</taxon>
    </lineage>
</organism>
<accession>A0A010SHW9</accession>
<dbReference type="Proteomes" id="UP000022611">
    <property type="component" value="Unassembled WGS sequence"/>
</dbReference>
<comment type="caution">
    <text evidence="1">The sequence shown here is derived from an EMBL/GenBank/DDBJ whole genome shotgun (WGS) entry which is preliminary data.</text>
</comment>
<geneLocation type="plasmid" evidence="1">
    <name>unnamed1</name>
</geneLocation>
<dbReference type="HOGENOM" id="CLU_2510164_0_0_6"/>
<dbReference type="RefSeq" id="WP_015272399.1">
    <property type="nucleotide sequence ID" value="NZ_AFOY02000032.1"/>
</dbReference>
<keyword evidence="1" id="KW-0614">Plasmid</keyword>
<evidence type="ECO:0000313" key="1">
    <source>
        <dbReference type="EMBL" id="EXF90898.1"/>
    </source>
</evidence>
<dbReference type="EMBL" id="AFOY02000032">
    <property type="protein sequence ID" value="EXF90898.1"/>
    <property type="molecule type" value="Genomic_DNA"/>
</dbReference>
<protein>
    <submittedName>
        <fullName evidence="1">Uncharacterized protein</fullName>
    </submittedName>
</protein>
<dbReference type="AlphaFoldDB" id="A0A010SHW9"/>
<gene>
    <name evidence="1" type="ORF">HK44_029895</name>
</gene>
<dbReference type="OrthoDB" id="7033088at2"/>
<dbReference type="PATRIC" id="fig|1042209.11.peg.161"/>
<sequence>MRNEQELMPGLILPPSYQVVLRRRLAEVNTATSAANCLISQARAEGMVEALELLKALEQQQVERLYLLIEQAATARLLELEQGAGE</sequence>
<evidence type="ECO:0000313" key="2">
    <source>
        <dbReference type="Proteomes" id="UP000022611"/>
    </source>
</evidence>
<name>A0A010SHW9_PSEFL</name>